<gene>
    <name evidence="2" type="ORF">HHI36_007892</name>
</gene>
<proteinExistence type="predicted"/>
<organism evidence="2 3">
    <name type="scientific">Cryptolaemus montrouzieri</name>
    <dbReference type="NCBI Taxonomy" id="559131"/>
    <lineage>
        <taxon>Eukaryota</taxon>
        <taxon>Metazoa</taxon>
        <taxon>Ecdysozoa</taxon>
        <taxon>Arthropoda</taxon>
        <taxon>Hexapoda</taxon>
        <taxon>Insecta</taxon>
        <taxon>Pterygota</taxon>
        <taxon>Neoptera</taxon>
        <taxon>Endopterygota</taxon>
        <taxon>Coleoptera</taxon>
        <taxon>Polyphaga</taxon>
        <taxon>Cucujiformia</taxon>
        <taxon>Coccinelloidea</taxon>
        <taxon>Coccinellidae</taxon>
        <taxon>Scymninae</taxon>
        <taxon>Scymnini</taxon>
        <taxon>Cryptolaemus</taxon>
    </lineage>
</organism>
<feature type="non-terminal residue" evidence="2">
    <location>
        <position position="71"/>
    </location>
</feature>
<dbReference type="Proteomes" id="UP001516400">
    <property type="component" value="Unassembled WGS sequence"/>
</dbReference>
<dbReference type="AlphaFoldDB" id="A0ABD2MRS0"/>
<comment type="caution">
    <text evidence="2">The sequence shown here is derived from an EMBL/GenBank/DDBJ whole genome shotgun (WGS) entry which is preliminary data.</text>
</comment>
<evidence type="ECO:0000313" key="2">
    <source>
        <dbReference type="EMBL" id="KAL3268796.1"/>
    </source>
</evidence>
<keyword evidence="3" id="KW-1185">Reference proteome</keyword>
<evidence type="ECO:0000256" key="1">
    <source>
        <dbReference type="SAM" id="MobiDB-lite"/>
    </source>
</evidence>
<protein>
    <submittedName>
        <fullName evidence="2">Uncharacterized protein</fullName>
    </submittedName>
</protein>
<reference evidence="2 3" key="1">
    <citation type="journal article" date="2021" name="BMC Biol.">
        <title>Horizontally acquired antibacterial genes associated with adaptive radiation of ladybird beetles.</title>
        <authorList>
            <person name="Li H.S."/>
            <person name="Tang X.F."/>
            <person name="Huang Y.H."/>
            <person name="Xu Z.Y."/>
            <person name="Chen M.L."/>
            <person name="Du X.Y."/>
            <person name="Qiu B.Y."/>
            <person name="Chen P.T."/>
            <person name="Zhang W."/>
            <person name="Slipinski A."/>
            <person name="Escalona H.E."/>
            <person name="Waterhouse R.M."/>
            <person name="Zwick A."/>
            <person name="Pang H."/>
        </authorList>
    </citation>
    <scope>NUCLEOTIDE SEQUENCE [LARGE SCALE GENOMIC DNA]</scope>
    <source>
        <strain evidence="2">SYSU2018</strain>
    </source>
</reference>
<sequence length="71" mass="7974">MKSQDDDLDYVGSNSPKERCVRSSSLQNRPPIASSMQDPPVMRHVSNDVRIFTAPEGSAQEGFSERHVQNR</sequence>
<evidence type="ECO:0000313" key="3">
    <source>
        <dbReference type="Proteomes" id="UP001516400"/>
    </source>
</evidence>
<feature type="region of interest" description="Disordered" evidence="1">
    <location>
        <begin position="1"/>
        <end position="40"/>
    </location>
</feature>
<dbReference type="EMBL" id="JABFTP020000021">
    <property type="protein sequence ID" value="KAL3268796.1"/>
    <property type="molecule type" value="Genomic_DNA"/>
</dbReference>
<name>A0ABD2MRS0_9CUCU</name>
<accession>A0ABD2MRS0</accession>